<evidence type="ECO:0008006" key="3">
    <source>
        <dbReference type="Google" id="ProtNLM"/>
    </source>
</evidence>
<dbReference type="Proteomes" id="UP000253782">
    <property type="component" value="Unassembled WGS sequence"/>
</dbReference>
<dbReference type="SUPFAM" id="SSF52402">
    <property type="entry name" value="Adenine nucleotide alpha hydrolases-like"/>
    <property type="match status" value="1"/>
</dbReference>
<dbReference type="AlphaFoldDB" id="A0A369UHR5"/>
<name>A0A369UHR5_9GAMM</name>
<evidence type="ECO:0000313" key="1">
    <source>
        <dbReference type="EMBL" id="RDD80027.1"/>
    </source>
</evidence>
<proteinExistence type="predicted"/>
<comment type="caution">
    <text evidence="1">The sequence shown here is derived from an EMBL/GenBank/DDBJ whole genome shotgun (WGS) entry which is preliminary data.</text>
</comment>
<accession>A0A369UHR5</accession>
<dbReference type="InterPro" id="IPR014729">
    <property type="entry name" value="Rossmann-like_a/b/a_fold"/>
</dbReference>
<evidence type="ECO:0000313" key="2">
    <source>
        <dbReference type="Proteomes" id="UP000253782"/>
    </source>
</evidence>
<dbReference type="OrthoDB" id="5933081at2"/>
<keyword evidence="2" id="KW-1185">Reference proteome</keyword>
<gene>
    <name evidence="1" type="ORF">DVJ77_19335</name>
</gene>
<organism evidence="1 2">
    <name type="scientific">Dyella tabacisoli</name>
    <dbReference type="NCBI Taxonomy" id="2282381"/>
    <lineage>
        <taxon>Bacteria</taxon>
        <taxon>Pseudomonadati</taxon>
        <taxon>Pseudomonadota</taxon>
        <taxon>Gammaproteobacteria</taxon>
        <taxon>Lysobacterales</taxon>
        <taxon>Rhodanobacteraceae</taxon>
        <taxon>Dyella</taxon>
    </lineage>
</organism>
<dbReference type="Gene3D" id="3.40.50.620">
    <property type="entry name" value="HUPs"/>
    <property type="match status" value="1"/>
</dbReference>
<sequence length="525" mass="58210">MLKADIALSDLSLNAEWIDGSITWGKSRITPYPHSMLEMLLVRTEGQWFVIVRERHASVPLGSIAASRDVDADEFKRLYQESLLWPLDYVMIEVARAGSRIRVRAGVFGSVPVYCRARNDQVTVSWDFGDFTTSPLAIDTEIASHQLALHTFYSARQLCVGVTLLTERASFSVEPGKANYQYPAPVQQTVSSPLPKGRDALAMFSELLHRVVSARPIAADRVSLELSGGKDSATVACAMTAIHGRMSSKGILLDGDVRRPQIQRRQSITSRLGLFDHTVEMAAFPPSLDLQRRPGQSRGLNREYYLEACSALWDSVRAEGRDLLFTGIGGDELFPAYVDETQIKNGKESGSQEQEEASRYAMQLLTPRALSAAHTLRSFDAPDSPVTATALLAHACRGPDLLRHGLWPVNPLSDPNLIAFCHQLPREYRQGREVMRQYLHARLGSEVFPRGYTKETFAQVLPEQISRHAQTIALQLRDCALADLGLVDQRAALTLLDTVAVTRGQVPTAALASFLWLERCVRQVS</sequence>
<dbReference type="RefSeq" id="WP_114847174.1">
    <property type="nucleotide sequence ID" value="NZ_JBHSPE010000025.1"/>
</dbReference>
<protein>
    <recommendedName>
        <fullName evidence="3">Asparagine synthetase domain-containing protein</fullName>
    </recommendedName>
</protein>
<dbReference type="EMBL" id="QQAH01000022">
    <property type="protein sequence ID" value="RDD80027.1"/>
    <property type="molecule type" value="Genomic_DNA"/>
</dbReference>
<reference evidence="1 2" key="1">
    <citation type="submission" date="2018-07" db="EMBL/GenBank/DDBJ databases">
        <title>Dyella tabacisoli L4-6T, whole genome shotgun sequence.</title>
        <authorList>
            <person name="Zhou X.-K."/>
            <person name="Li W.-J."/>
            <person name="Duan Y.-Q."/>
        </authorList>
    </citation>
    <scope>NUCLEOTIDE SEQUENCE [LARGE SCALE GENOMIC DNA]</scope>
    <source>
        <strain evidence="1 2">L4-6</strain>
    </source>
</reference>